<sequence length="264" mass="29398">MQYHHITISPYHPDFTAAFSHQQTATAINTSSPSQSKSIMLSSTRNLTRLATRQLRNLSQKPAPISREISQLTQQPSPVSEPTTYHTRRYNSTTSLSNPTLPEKEQQQEEGKHDDQQSSTPGPSRMRIQFKCIAPSSSSSSTSSLDPPPSDQQETTTTCGHLNTHEFSSQAFHHGIVLVQCPSCLNRHLIADHLQWFTSNRTSDDPNFKDDHRTIIDLMRAKGEAVKRGRVITSFQSNPTSQSPSGPPSQSNSPNVGEVLEFYQ</sequence>
<proteinExistence type="predicted"/>
<dbReference type="GO" id="GO:0006457">
    <property type="term" value="P:protein folding"/>
    <property type="evidence" value="ECO:0007669"/>
    <property type="project" value="TreeGrafter"/>
</dbReference>
<dbReference type="PROSITE" id="PS51501">
    <property type="entry name" value="ZF_DNL"/>
    <property type="match status" value="1"/>
</dbReference>
<dbReference type="PANTHER" id="PTHR20922">
    <property type="entry name" value="DNL-TYPE ZINC FINGER PROTEIN"/>
    <property type="match status" value="1"/>
</dbReference>
<feature type="region of interest" description="Disordered" evidence="5">
    <location>
        <begin position="234"/>
        <end position="258"/>
    </location>
</feature>
<comment type="caution">
    <text evidence="7">The sequence shown here is derived from an EMBL/GenBank/DDBJ whole genome shotgun (WGS) entry which is preliminary data.</text>
</comment>
<accession>A0A5B0RV03</accession>
<feature type="region of interest" description="Disordered" evidence="5">
    <location>
        <begin position="58"/>
        <end position="158"/>
    </location>
</feature>
<dbReference type="PANTHER" id="PTHR20922:SF13">
    <property type="entry name" value="DNL-TYPE ZINC FINGER PROTEIN"/>
    <property type="match status" value="1"/>
</dbReference>
<protein>
    <recommendedName>
        <fullName evidence="6">DNL-type domain-containing protein</fullName>
    </recommendedName>
</protein>
<dbReference type="GO" id="GO:0050821">
    <property type="term" value="P:protein stabilization"/>
    <property type="evidence" value="ECO:0007669"/>
    <property type="project" value="TreeGrafter"/>
</dbReference>
<evidence type="ECO:0000259" key="6">
    <source>
        <dbReference type="PROSITE" id="PS51501"/>
    </source>
</evidence>
<dbReference type="GO" id="GO:0030150">
    <property type="term" value="P:protein import into mitochondrial matrix"/>
    <property type="evidence" value="ECO:0007669"/>
    <property type="project" value="TreeGrafter"/>
</dbReference>
<evidence type="ECO:0000313" key="7">
    <source>
        <dbReference type="EMBL" id="KAA1128264.1"/>
    </source>
</evidence>
<gene>
    <name evidence="7" type="ORF">PGTUg99_019268</name>
</gene>
<dbReference type="Pfam" id="PF05180">
    <property type="entry name" value="zf-DNL"/>
    <property type="match status" value="1"/>
</dbReference>
<feature type="compositionally biased region" description="Basic and acidic residues" evidence="5">
    <location>
        <begin position="102"/>
        <end position="116"/>
    </location>
</feature>
<evidence type="ECO:0000256" key="3">
    <source>
        <dbReference type="ARBA" id="ARBA00022833"/>
    </source>
</evidence>
<dbReference type="GO" id="GO:0008270">
    <property type="term" value="F:zinc ion binding"/>
    <property type="evidence" value="ECO:0007669"/>
    <property type="project" value="UniProtKB-KW"/>
</dbReference>
<name>A0A5B0RV03_PUCGR</name>
<dbReference type="GO" id="GO:0051087">
    <property type="term" value="F:protein-folding chaperone binding"/>
    <property type="evidence" value="ECO:0007669"/>
    <property type="project" value="TreeGrafter"/>
</dbReference>
<feature type="compositionally biased region" description="Low complexity" evidence="5">
    <location>
        <begin position="135"/>
        <end position="145"/>
    </location>
</feature>
<dbReference type="InterPro" id="IPR024158">
    <property type="entry name" value="Mt_import_TIM15"/>
</dbReference>
<keyword evidence="2 4" id="KW-0863">Zinc-finger</keyword>
<keyword evidence="3" id="KW-0862">Zinc</keyword>
<organism evidence="7 8">
    <name type="scientific">Puccinia graminis f. sp. tritici</name>
    <dbReference type="NCBI Taxonomy" id="56615"/>
    <lineage>
        <taxon>Eukaryota</taxon>
        <taxon>Fungi</taxon>
        <taxon>Dikarya</taxon>
        <taxon>Basidiomycota</taxon>
        <taxon>Pucciniomycotina</taxon>
        <taxon>Pucciniomycetes</taxon>
        <taxon>Pucciniales</taxon>
        <taxon>Pucciniaceae</taxon>
        <taxon>Puccinia</taxon>
    </lineage>
</organism>
<evidence type="ECO:0000256" key="5">
    <source>
        <dbReference type="SAM" id="MobiDB-lite"/>
    </source>
</evidence>
<evidence type="ECO:0000313" key="8">
    <source>
        <dbReference type="Proteomes" id="UP000325313"/>
    </source>
</evidence>
<dbReference type="EMBL" id="VDEP01000143">
    <property type="protein sequence ID" value="KAA1128264.1"/>
    <property type="molecule type" value="Genomic_DNA"/>
</dbReference>
<dbReference type="AlphaFoldDB" id="A0A5B0RV03"/>
<dbReference type="Proteomes" id="UP000325313">
    <property type="component" value="Unassembled WGS sequence"/>
</dbReference>
<keyword evidence="1" id="KW-0479">Metal-binding</keyword>
<feature type="domain" description="DNL-type" evidence="6">
    <location>
        <begin position="145"/>
        <end position="251"/>
    </location>
</feature>
<dbReference type="InterPro" id="IPR007853">
    <property type="entry name" value="Znf_DNL-typ"/>
</dbReference>
<reference evidence="7 8" key="1">
    <citation type="submission" date="2019-05" db="EMBL/GenBank/DDBJ databases">
        <title>Emergence of the Ug99 lineage of the wheat stem rust pathogen through somatic hybridization.</title>
        <authorList>
            <person name="Li F."/>
            <person name="Upadhyaya N.M."/>
            <person name="Sperschneider J."/>
            <person name="Matny O."/>
            <person name="Nguyen-Phuc H."/>
            <person name="Mago R."/>
            <person name="Raley C."/>
            <person name="Miller M.E."/>
            <person name="Silverstein K.A.T."/>
            <person name="Henningsen E."/>
            <person name="Hirsch C.D."/>
            <person name="Visser B."/>
            <person name="Pretorius Z.A."/>
            <person name="Steffenson B.J."/>
            <person name="Schwessinger B."/>
            <person name="Dodds P.N."/>
            <person name="Figueroa M."/>
        </authorList>
    </citation>
    <scope>NUCLEOTIDE SEQUENCE [LARGE SCALE GENOMIC DNA]</scope>
    <source>
        <strain evidence="7 8">Ug99</strain>
    </source>
</reference>
<feature type="compositionally biased region" description="Low complexity" evidence="5">
    <location>
        <begin position="236"/>
        <end position="255"/>
    </location>
</feature>
<dbReference type="GO" id="GO:0005739">
    <property type="term" value="C:mitochondrion"/>
    <property type="evidence" value="ECO:0007669"/>
    <property type="project" value="TreeGrafter"/>
</dbReference>
<evidence type="ECO:0000256" key="1">
    <source>
        <dbReference type="ARBA" id="ARBA00022723"/>
    </source>
</evidence>
<evidence type="ECO:0000256" key="2">
    <source>
        <dbReference type="ARBA" id="ARBA00022771"/>
    </source>
</evidence>
<evidence type="ECO:0000256" key="4">
    <source>
        <dbReference type="PROSITE-ProRule" id="PRU00834"/>
    </source>
</evidence>
<feature type="compositionally biased region" description="Polar residues" evidence="5">
    <location>
        <begin position="68"/>
        <end position="100"/>
    </location>
</feature>